<dbReference type="CDD" id="cd02440">
    <property type="entry name" value="AdoMet_MTases"/>
    <property type="match status" value="1"/>
</dbReference>
<comment type="caution">
    <text evidence="6">The sequence shown here is derived from an EMBL/GenBank/DDBJ whole genome shotgun (WGS) entry which is preliminary data.</text>
</comment>
<dbReference type="AlphaFoldDB" id="A0A645BLZ1"/>
<keyword evidence="5" id="KW-0949">S-adenosyl-L-methionine</keyword>
<dbReference type="Gene3D" id="3.40.50.150">
    <property type="entry name" value="Vaccinia Virus protein VP39"/>
    <property type="match status" value="1"/>
</dbReference>
<evidence type="ECO:0000256" key="3">
    <source>
        <dbReference type="ARBA" id="ARBA00022603"/>
    </source>
</evidence>
<reference evidence="6" key="1">
    <citation type="submission" date="2019-08" db="EMBL/GenBank/DDBJ databases">
        <authorList>
            <person name="Kucharzyk K."/>
            <person name="Murdoch R.W."/>
            <person name="Higgins S."/>
            <person name="Loffler F."/>
        </authorList>
    </citation>
    <scope>NUCLEOTIDE SEQUENCE</scope>
</reference>
<dbReference type="InterPro" id="IPR003682">
    <property type="entry name" value="rRNA_ssu_MeTfrase_G"/>
</dbReference>
<keyword evidence="3 6" id="KW-0489">Methyltransferase</keyword>
<dbReference type="PANTHER" id="PTHR31760:SF0">
    <property type="entry name" value="S-ADENOSYL-L-METHIONINE-DEPENDENT METHYLTRANSFERASES SUPERFAMILY PROTEIN"/>
    <property type="match status" value="1"/>
</dbReference>
<keyword evidence="4 6" id="KW-0808">Transferase</keyword>
<dbReference type="InterPro" id="IPR029063">
    <property type="entry name" value="SAM-dependent_MTases_sf"/>
</dbReference>
<organism evidence="6">
    <name type="scientific">bioreactor metagenome</name>
    <dbReference type="NCBI Taxonomy" id="1076179"/>
    <lineage>
        <taxon>unclassified sequences</taxon>
        <taxon>metagenomes</taxon>
        <taxon>ecological metagenomes</taxon>
    </lineage>
</organism>
<name>A0A645BLZ1_9ZZZZ</name>
<dbReference type="Pfam" id="PF02527">
    <property type="entry name" value="GidB"/>
    <property type="match status" value="1"/>
</dbReference>
<dbReference type="PANTHER" id="PTHR31760">
    <property type="entry name" value="S-ADENOSYL-L-METHIONINE-DEPENDENT METHYLTRANSFERASES SUPERFAMILY PROTEIN"/>
    <property type="match status" value="1"/>
</dbReference>
<sequence length="226" mass="24740">MIKEILSLLRPDLTPVQLEQFETYYTMLADWNTRLNLTAIILPEDVAKKHFLDSFAAEPYLKNDASILDLGTGAGFPGIPLLILRPDLHVTLMDSQQKKLVFLDAVLKELNLSAECVHARAEDAGQNPCYRERFDAVLTRAVSGLPVLCELTLPLVKVGGISIAYKGDSTEELAASNNALSVLHATAERVSIPSDYGARELVILTKNGTTPKQYPRKAGTPAKNPL</sequence>
<gene>
    <name evidence="6" type="primary">rsmG_37</name>
    <name evidence="6" type="ORF">SDC9_113273</name>
</gene>
<keyword evidence="1" id="KW-0963">Cytoplasm</keyword>
<dbReference type="FunFam" id="3.40.50.150:FF:000041">
    <property type="entry name" value="Ribosomal RNA small subunit methyltransferase G"/>
    <property type="match status" value="1"/>
</dbReference>
<evidence type="ECO:0000313" key="6">
    <source>
        <dbReference type="EMBL" id="MPM66366.1"/>
    </source>
</evidence>
<dbReference type="EC" id="2.1.1.-" evidence="6"/>
<dbReference type="NCBIfam" id="TIGR00138">
    <property type="entry name" value="rsmG_gidB"/>
    <property type="match status" value="1"/>
</dbReference>
<protein>
    <submittedName>
        <fullName evidence="6">Ribosomal RNA small subunit methyltransferase G</fullName>
        <ecNumber evidence="6">2.1.1.-</ecNumber>
    </submittedName>
</protein>
<dbReference type="SUPFAM" id="SSF53335">
    <property type="entry name" value="S-adenosyl-L-methionine-dependent methyltransferases"/>
    <property type="match status" value="1"/>
</dbReference>
<evidence type="ECO:0000256" key="4">
    <source>
        <dbReference type="ARBA" id="ARBA00022679"/>
    </source>
</evidence>
<dbReference type="HAMAP" id="MF_00074">
    <property type="entry name" value="16SrRNA_methyltr_G"/>
    <property type="match status" value="1"/>
</dbReference>
<proteinExistence type="inferred from homology"/>
<dbReference type="GO" id="GO:0005829">
    <property type="term" value="C:cytosol"/>
    <property type="evidence" value="ECO:0007669"/>
    <property type="project" value="TreeGrafter"/>
</dbReference>
<dbReference type="PIRSF" id="PIRSF003078">
    <property type="entry name" value="GidB"/>
    <property type="match status" value="1"/>
</dbReference>
<evidence type="ECO:0000256" key="5">
    <source>
        <dbReference type="ARBA" id="ARBA00022691"/>
    </source>
</evidence>
<evidence type="ECO:0000256" key="2">
    <source>
        <dbReference type="ARBA" id="ARBA00022552"/>
    </source>
</evidence>
<dbReference type="GO" id="GO:0070043">
    <property type="term" value="F:rRNA (guanine-N7-)-methyltransferase activity"/>
    <property type="evidence" value="ECO:0007669"/>
    <property type="project" value="TreeGrafter"/>
</dbReference>
<dbReference type="EMBL" id="VSSQ01021039">
    <property type="protein sequence ID" value="MPM66366.1"/>
    <property type="molecule type" value="Genomic_DNA"/>
</dbReference>
<evidence type="ECO:0000256" key="1">
    <source>
        <dbReference type="ARBA" id="ARBA00022490"/>
    </source>
</evidence>
<accession>A0A645BLZ1</accession>
<keyword evidence="2" id="KW-0698">rRNA processing</keyword>